<proteinExistence type="predicted"/>
<evidence type="ECO:0000313" key="1">
    <source>
        <dbReference type="EMBL" id="KAG0450625.1"/>
    </source>
</evidence>
<dbReference type="EMBL" id="JADCNM010000099">
    <property type="protein sequence ID" value="KAG0450652.1"/>
    <property type="molecule type" value="Genomic_DNA"/>
</dbReference>
<dbReference type="EMBL" id="JADCNL010000098">
    <property type="protein sequence ID" value="KAG0450625.1"/>
    <property type="molecule type" value="Genomic_DNA"/>
</dbReference>
<gene>
    <name evidence="2" type="ORF">HPP92_026630</name>
    <name evidence="1" type="ORF">HPP92_026841</name>
</gene>
<comment type="caution">
    <text evidence="1">The sequence shown here is derived from an EMBL/GenBank/DDBJ whole genome shotgun (WGS) entry which is preliminary data.</text>
</comment>
<feature type="non-terminal residue" evidence="1">
    <location>
        <position position="1"/>
    </location>
</feature>
<sequence length="144" mass="15702">MRVGEDDNPYNQVIKENMLFYTQGETGQSLKDSMSRLITGSDILWVSCSPCTGCPSTSGLNYGDGELSGYYLSDTLFFDMVSGDGQISTLLQPLFLGSDNGGVILVLGEIVEPWLLWVCRRNNGFGFSVQNVSTSSGKNEYLNA</sequence>
<dbReference type="OrthoDB" id="2747330at2759"/>
<dbReference type="Proteomes" id="UP000639772">
    <property type="component" value="Unassembled WGS sequence"/>
</dbReference>
<dbReference type="AlphaFoldDB" id="A0A835U7C7"/>
<keyword evidence="3" id="KW-1185">Reference proteome</keyword>
<evidence type="ECO:0000313" key="2">
    <source>
        <dbReference type="EMBL" id="KAG0450652.1"/>
    </source>
</evidence>
<dbReference type="InterPro" id="IPR021109">
    <property type="entry name" value="Peptidase_aspartic_dom_sf"/>
</dbReference>
<reference evidence="3 4" key="1">
    <citation type="journal article" date="2020" name="Nat. Food">
        <title>A phased Vanilla planifolia genome enables genetic improvement of flavour and production.</title>
        <authorList>
            <person name="Hasing T."/>
            <person name="Tang H."/>
            <person name="Brym M."/>
            <person name="Khazi F."/>
            <person name="Huang T."/>
            <person name="Chambers A.H."/>
        </authorList>
    </citation>
    <scope>NUCLEOTIDE SEQUENCE [LARGE SCALE GENOMIC DNA]</scope>
    <source>
        <tissue evidence="1">Leaf</tissue>
    </source>
</reference>
<evidence type="ECO:0000313" key="3">
    <source>
        <dbReference type="Proteomes" id="UP000636800"/>
    </source>
</evidence>
<protein>
    <submittedName>
        <fullName evidence="1">Uncharacterized protein</fullName>
    </submittedName>
</protein>
<dbReference type="SUPFAM" id="SSF50630">
    <property type="entry name" value="Acid proteases"/>
    <property type="match status" value="1"/>
</dbReference>
<dbReference type="Proteomes" id="UP000636800">
    <property type="component" value="Unassembled WGS sequence"/>
</dbReference>
<name>A0A835U7C7_VANPL</name>
<evidence type="ECO:0000313" key="4">
    <source>
        <dbReference type="Proteomes" id="UP000639772"/>
    </source>
</evidence>
<accession>A0A835U7C7</accession>
<organism evidence="1 3">
    <name type="scientific">Vanilla planifolia</name>
    <name type="common">Vanilla</name>
    <dbReference type="NCBI Taxonomy" id="51239"/>
    <lineage>
        <taxon>Eukaryota</taxon>
        <taxon>Viridiplantae</taxon>
        <taxon>Streptophyta</taxon>
        <taxon>Embryophyta</taxon>
        <taxon>Tracheophyta</taxon>
        <taxon>Spermatophyta</taxon>
        <taxon>Magnoliopsida</taxon>
        <taxon>Liliopsida</taxon>
        <taxon>Asparagales</taxon>
        <taxon>Orchidaceae</taxon>
        <taxon>Vanilloideae</taxon>
        <taxon>Vanilleae</taxon>
        <taxon>Vanilla</taxon>
    </lineage>
</organism>